<sequence length="280" mass="30471">MRNLDLTALRSFAAVADHGGVTRAARMLNLTQSAVSMQLKRLEETLNVPLLERAGRGVALTAAGEQLLSYARRMIGLNDEVYALLTADALEGEITLGVPEDILYPVVPRAMQDFAVRFPRMRLQLVTHPTVKLLDMYDKGELDLILTTQEERRAETLTEAPLRWYGAPGGNAWRQRPLPYAQTRNCAFRGTVIRALDASEIAWFQVIESESDRSIEAAVSADLGVVALIEGHAPPQLAEIEAGGALPDLGTTKINLYAERAVEAPAAALAELLRAGFAAL</sequence>
<keyword evidence="7" id="KW-1185">Reference proteome</keyword>
<keyword evidence="4" id="KW-0804">Transcription</keyword>
<dbReference type="Pfam" id="PF03466">
    <property type="entry name" value="LysR_substrate"/>
    <property type="match status" value="1"/>
</dbReference>
<evidence type="ECO:0000259" key="5">
    <source>
        <dbReference type="PROSITE" id="PS50931"/>
    </source>
</evidence>
<proteinExistence type="inferred from homology"/>
<reference evidence="7" key="1">
    <citation type="submission" date="2017-01" db="EMBL/GenBank/DDBJ databases">
        <authorList>
            <person name="Varghese N."/>
            <person name="Submissions S."/>
        </authorList>
    </citation>
    <scope>NUCLEOTIDE SEQUENCE [LARGE SCALE GENOMIC DNA]</scope>
    <source>
        <strain evidence="7">DSM 29430</strain>
    </source>
</reference>
<dbReference type="GO" id="GO:0003677">
    <property type="term" value="F:DNA binding"/>
    <property type="evidence" value="ECO:0007669"/>
    <property type="project" value="UniProtKB-KW"/>
</dbReference>
<evidence type="ECO:0000256" key="2">
    <source>
        <dbReference type="ARBA" id="ARBA00023015"/>
    </source>
</evidence>
<dbReference type="FunFam" id="1.10.10.10:FF:000001">
    <property type="entry name" value="LysR family transcriptional regulator"/>
    <property type="match status" value="1"/>
</dbReference>
<evidence type="ECO:0000256" key="4">
    <source>
        <dbReference type="ARBA" id="ARBA00023163"/>
    </source>
</evidence>
<dbReference type="PROSITE" id="PS50931">
    <property type="entry name" value="HTH_LYSR"/>
    <property type="match status" value="1"/>
</dbReference>
<feature type="domain" description="HTH lysR-type" evidence="5">
    <location>
        <begin position="4"/>
        <end position="61"/>
    </location>
</feature>
<dbReference type="STRING" id="633194.SAMN05421759_102617"/>
<organism evidence="6 7">
    <name type="scientific">Roseivivax lentus</name>
    <dbReference type="NCBI Taxonomy" id="633194"/>
    <lineage>
        <taxon>Bacteria</taxon>
        <taxon>Pseudomonadati</taxon>
        <taxon>Pseudomonadota</taxon>
        <taxon>Alphaproteobacteria</taxon>
        <taxon>Rhodobacterales</taxon>
        <taxon>Roseobacteraceae</taxon>
        <taxon>Roseivivax</taxon>
    </lineage>
</organism>
<dbReference type="PANTHER" id="PTHR30579">
    <property type="entry name" value="TRANSCRIPTIONAL REGULATOR"/>
    <property type="match status" value="1"/>
</dbReference>
<dbReference type="GO" id="GO:0003700">
    <property type="term" value="F:DNA-binding transcription factor activity"/>
    <property type="evidence" value="ECO:0007669"/>
    <property type="project" value="InterPro"/>
</dbReference>
<evidence type="ECO:0000313" key="6">
    <source>
        <dbReference type="EMBL" id="SIS71989.1"/>
    </source>
</evidence>
<dbReference type="InterPro" id="IPR050176">
    <property type="entry name" value="LTTR"/>
</dbReference>
<dbReference type="InterPro" id="IPR036390">
    <property type="entry name" value="WH_DNA-bd_sf"/>
</dbReference>
<dbReference type="Pfam" id="PF00126">
    <property type="entry name" value="HTH_1"/>
    <property type="match status" value="1"/>
</dbReference>
<dbReference type="OrthoDB" id="8097684at2"/>
<comment type="similarity">
    <text evidence="1">Belongs to the LysR transcriptional regulatory family.</text>
</comment>
<dbReference type="SUPFAM" id="SSF46785">
    <property type="entry name" value="Winged helix' DNA-binding domain"/>
    <property type="match status" value="1"/>
</dbReference>
<dbReference type="InterPro" id="IPR036388">
    <property type="entry name" value="WH-like_DNA-bd_sf"/>
</dbReference>
<dbReference type="Proteomes" id="UP000186684">
    <property type="component" value="Unassembled WGS sequence"/>
</dbReference>
<dbReference type="SUPFAM" id="SSF53850">
    <property type="entry name" value="Periplasmic binding protein-like II"/>
    <property type="match status" value="1"/>
</dbReference>
<dbReference type="AlphaFoldDB" id="A0A1N7LDU3"/>
<protein>
    <submittedName>
        <fullName evidence="6">Transcriptional regulator, LysR family</fullName>
    </submittedName>
</protein>
<keyword evidence="3" id="KW-0238">DNA-binding</keyword>
<evidence type="ECO:0000313" key="7">
    <source>
        <dbReference type="Proteomes" id="UP000186684"/>
    </source>
</evidence>
<accession>A0A1N7LDU3</accession>
<dbReference type="EMBL" id="FTOQ01000002">
    <property type="protein sequence ID" value="SIS71989.1"/>
    <property type="molecule type" value="Genomic_DNA"/>
</dbReference>
<dbReference type="PANTHER" id="PTHR30579:SF7">
    <property type="entry name" value="HTH-TYPE TRANSCRIPTIONAL REGULATOR LRHA-RELATED"/>
    <property type="match status" value="1"/>
</dbReference>
<keyword evidence="2" id="KW-0805">Transcription regulation</keyword>
<evidence type="ECO:0000256" key="3">
    <source>
        <dbReference type="ARBA" id="ARBA00023125"/>
    </source>
</evidence>
<dbReference type="RefSeq" id="WP_076446207.1">
    <property type="nucleotide sequence ID" value="NZ_FTOQ01000002.1"/>
</dbReference>
<dbReference type="Gene3D" id="3.40.190.10">
    <property type="entry name" value="Periplasmic binding protein-like II"/>
    <property type="match status" value="2"/>
</dbReference>
<dbReference type="InterPro" id="IPR000847">
    <property type="entry name" value="LysR_HTH_N"/>
</dbReference>
<dbReference type="Gene3D" id="1.10.10.10">
    <property type="entry name" value="Winged helix-like DNA-binding domain superfamily/Winged helix DNA-binding domain"/>
    <property type="match status" value="1"/>
</dbReference>
<gene>
    <name evidence="6" type="ORF">SAMN05421759_102617</name>
</gene>
<dbReference type="PRINTS" id="PR00039">
    <property type="entry name" value="HTHLYSR"/>
</dbReference>
<dbReference type="InterPro" id="IPR005119">
    <property type="entry name" value="LysR_subst-bd"/>
</dbReference>
<name>A0A1N7LDU3_9RHOB</name>
<evidence type="ECO:0000256" key="1">
    <source>
        <dbReference type="ARBA" id="ARBA00009437"/>
    </source>
</evidence>